<reference evidence="2 3" key="1">
    <citation type="submission" date="2020-08" db="EMBL/GenBank/DDBJ databases">
        <title>Amycolatopsis echigonensis JCM 21831.</title>
        <authorList>
            <person name="Tedsree N."/>
            <person name="Kuncharoen N."/>
            <person name="Likhitwitayawuid K."/>
            <person name="Tanasupawat S."/>
        </authorList>
    </citation>
    <scope>NUCLEOTIDE SEQUENCE [LARGE SCALE GENOMIC DNA]</scope>
    <source>
        <strain evidence="2 3">JCM 21831</strain>
    </source>
</reference>
<dbReference type="SUPFAM" id="SSF55298">
    <property type="entry name" value="YjgF-like"/>
    <property type="match status" value="1"/>
</dbReference>
<dbReference type="InterPro" id="IPR035959">
    <property type="entry name" value="RutC-like_sf"/>
</dbReference>
<evidence type="ECO:0000313" key="2">
    <source>
        <dbReference type="EMBL" id="MBB2499309.1"/>
    </source>
</evidence>
<gene>
    <name evidence="2" type="ORF">H5411_09205</name>
</gene>
<evidence type="ECO:0000313" key="3">
    <source>
        <dbReference type="Proteomes" id="UP000550260"/>
    </source>
</evidence>
<dbReference type="EMBL" id="JACJHR010000009">
    <property type="protein sequence ID" value="MBB2499309.1"/>
    <property type="molecule type" value="Genomic_DNA"/>
</dbReference>
<comment type="caution">
    <text evidence="2">The sequence shown here is derived from an EMBL/GenBank/DDBJ whole genome shotgun (WGS) entry which is preliminary data.</text>
</comment>
<dbReference type="GO" id="GO:0005829">
    <property type="term" value="C:cytosol"/>
    <property type="evidence" value="ECO:0007669"/>
    <property type="project" value="TreeGrafter"/>
</dbReference>
<sequence length="123" mass="13043">MPPGRERTAGAGYSPGVVVANRRLVFVAGHTGQDDEGRPIADPEAQFVSLFERLRQVLAAADGSFADVVDMTSYHVSFDTLEVFLKVKARYLTGPVQPAWTAIGVSALGIPGCLVEVKLTAAV</sequence>
<dbReference type="Gene3D" id="3.30.1330.40">
    <property type="entry name" value="RutC-like"/>
    <property type="match status" value="1"/>
</dbReference>
<dbReference type="AlphaFoldDB" id="A0A8E1VW71"/>
<protein>
    <submittedName>
        <fullName evidence="2">RidA family protein</fullName>
    </submittedName>
</protein>
<dbReference type="InterPro" id="IPR006175">
    <property type="entry name" value="YjgF/YER057c/UK114"/>
</dbReference>
<comment type="similarity">
    <text evidence="1">Belongs to the RutC family.</text>
</comment>
<evidence type="ECO:0000256" key="1">
    <source>
        <dbReference type="ARBA" id="ARBA00010552"/>
    </source>
</evidence>
<proteinExistence type="inferred from homology"/>
<dbReference type="PANTHER" id="PTHR11803:SF58">
    <property type="entry name" value="PROTEIN HMF1-RELATED"/>
    <property type="match status" value="1"/>
</dbReference>
<accession>A0A8E1VW71</accession>
<dbReference type="Proteomes" id="UP000550260">
    <property type="component" value="Unassembled WGS sequence"/>
</dbReference>
<name>A0A8E1VW71_9PSEU</name>
<dbReference type="Pfam" id="PF01042">
    <property type="entry name" value="Ribonuc_L-PSP"/>
    <property type="match status" value="1"/>
</dbReference>
<dbReference type="GO" id="GO:0019239">
    <property type="term" value="F:deaminase activity"/>
    <property type="evidence" value="ECO:0007669"/>
    <property type="project" value="TreeGrafter"/>
</dbReference>
<dbReference type="PANTHER" id="PTHR11803">
    <property type="entry name" value="2-IMINOBUTANOATE/2-IMINOPROPANOATE DEAMINASE RIDA"/>
    <property type="match status" value="1"/>
</dbReference>
<organism evidence="2 3">
    <name type="scientific">Amycolatopsis echigonensis</name>
    <dbReference type="NCBI Taxonomy" id="2576905"/>
    <lineage>
        <taxon>Bacteria</taxon>
        <taxon>Bacillati</taxon>
        <taxon>Actinomycetota</taxon>
        <taxon>Actinomycetes</taxon>
        <taxon>Pseudonocardiales</taxon>
        <taxon>Pseudonocardiaceae</taxon>
        <taxon>Amycolatopsis</taxon>
    </lineage>
</organism>